<reference evidence="1 2" key="1">
    <citation type="submission" date="2019-07" db="EMBL/GenBank/DDBJ databases">
        <title>The draft genome sequence of Aquimarina algiphila M91.</title>
        <authorList>
            <person name="Meng X."/>
        </authorList>
    </citation>
    <scope>NUCLEOTIDE SEQUENCE [LARGE SCALE GENOMIC DNA]</scope>
    <source>
        <strain evidence="1 2">M91</strain>
    </source>
</reference>
<dbReference type="Proteomes" id="UP000318833">
    <property type="component" value="Unassembled WGS sequence"/>
</dbReference>
<dbReference type="OrthoDB" id="1431329at2"/>
<dbReference type="AlphaFoldDB" id="A0A554VH03"/>
<comment type="caution">
    <text evidence="1">The sequence shown here is derived from an EMBL/GenBank/DDBJ whole genome shotgun (WGS) entry which is preliminary data.</text>
</comment>
<proteinExistence type="predicted"/>
<accession>A0A554VH03</accession>
<keyword evidence="2" id="KW-1185">Reference proteome</keyword>
<evidence type="ECO:0000313" key="1">
    <source>
        <dbReference type="EMBL" id="TSE06699.1"/>
    </source>
</evidence>
<gene>
    <name evidence="1" type="ORF">FOF46_18510</name>
</gene>
<dbReference type="EMBL" id="VLNR01000042">
    <property type="protein sequence ID" value="TSE06699.1"/>
    <property type="molecule type" value="Genomic_DNA"/>
</dbReference>
<name>A0A554VH03_9FLAO</name>
<dbReference type="PROSITE" id="PS51257">
    <property type="entry name" value="PROKAR_LIPOPROTEIN"/>
    <property type="match status" value="1"/>
</dbReference>
<evidence type="ECO:0000313" key="2">
    <source>
        <dbReference type="Proteomes" id="UP000318833"/>
    </source>
</evidence>
<organism evidence="1 2">
    <name type="scientific">Aquimarina algiphila</name>
    <dbReference type="NCBI Taxonomy" id="2047982"/>
    <lineage>
        <taxon>Bacteria</taxon>
        <taxon>Pseudomonadati</taxon>
        <taxon>Bacteroidota</taxon>
        <taxon>Flavobacteriia</taxon>
        <taxon>Flavobacteriales</taxon>
        <taxon>Flavobacteriaceae</taxon>
        <taxon>Aquimarina</taxon>
    </lineage>
</organism>
<sequence>MNKLIIILTGYVLLTSCSTKTFDSSEALLVYIKEPGNEYVYTKTVNGVDFSLLYKPTDILVHQEITGKPSEGEIDSLRNKYKKYLYFTLSMSKNNQELLSNVAKDKQRFGAMVNELAFGMEEKVHLYTPKKDTIMMADYIYPRMYGTSGATTMLFVYPREEKVTNAEFMTFTVGDVGLYKGEVKFKIPTKIMNNEPKLKF</sequence>
<protein>
    <submittedName>
        <fullName evidence="1">Uncharacterized protein</fullName>
    </submittedName>
</protein>
<dbReference type="RefSeq" id="WP_143917486.1">
    <property type="nucleotide sequence ID" value="NZ_CANMIK010000048.1"/>
</dbReference>